<evidence type="ECO:0000313" key="2">
    <source>
        <dbReference type="EMBL" id="KAK9103185.1"/>
    </source>
</evidence>
<reference evidence="2 3" key="1">
    <citation type="submission" date="2024-01" db="EMBL/GenBank/DDBJ databases">
        <title>Genome assemblies of Stephania.</title>
        <authorList>
            <person name="Yang L."/>
        </authorList>
    </citation>
    <scope>NUCLEOTIDE SEQUENCE [LARGE SCALE GENOMIC DNA]</scope>
    <source>
        <strain evidence="2">QJT</strain>
        <tissue evidence="2">Leaf</tissue>
    </source>
</reference>
<evidence type="ECO:0008006" key="4">
    <source>
        <dbReference type="Google" id="ProtNLM"/>
    </source>
</evidence>
<comment type="caution">
    <text evidence="2">The sequence shown here is derived from an EMBL/GenBank/DDBJ whole genome shotgun (WGS) entry which is preliminary data.</text>
</comment>
<dbReference type="EMBL" id="JBBNAE010000008">
    <property type="protein sequence ID" value="KAK9103185.1"/>
    <property type="molecule type" value="Genomic_DNA"/>
</dbReference>
<evidence type="ECO:0000313" key="3">
    <source>
        <dbReference type="Proteomes" id="UP001417504"/>
    </source>
</evidence>
<name>A0AAP0I0F6_9MAGN</name>
<organism evidence="2 3">
    <name type="scientific">Stephania japonica</name>
    <dbReference type="NCBI Taxonomy" id="461633"/>
    <lineage>
        <taxon>Eukaryota</taxon>
        <taxon>Viridiplantae</taxon>
        <taxon>Streptophyta</taxon>
        <taxon>Embryophyta</taxon>
        <taxon>Tracheophyta</taxon>
        <taxon>Spermatophyta</taxon>
        <taxon>Magnoliopsida</taxon>
        <taxon>Ranunculales</taxon>
        <taxon>Menispermaceae</taxon>
        <taxon>Menispermoideae</taxon>
        <taxon>Cissampelideae</taxon>
        <taxon>Stephania</taxon>
    </lineage>
</organism>
<evidence type="ECO:0000256" key="1">
    <source>
        <dbReference type="SAM" id="Phobius"/>
    </source>
</evidence>
<keyword evidence="3" id="KW-1185">Reference proteome</keyword>
<accession>A0AAP0I0F6</accession>
<protein>
    <recommendedName>
        <fullName evidence="4">Beta-fructofuranosidase</fullName>
    </recommendedName>
</protein>
<keyword evidence="1" id="KW-0472">Membrane</keyword>
<sequence>MVDTNPLLILSSSSSQDHSYHASISQNDNRSSSIEKIGWRRPLKKSLLLFTTFGAIFFIILSVKYNKKYDFINTMMTSTTPAAPIIINVALPEMADREVNDGVFEKSFQLPQTTGAELPFPWTNCSMLAWQRTAYHFQPRNKWMSGL</sequence>
<dbReference type="Proteomes" id="UP001417504">
    <property type="component" value="Unassembled WGS sequence"/>
</dbReference>
<keyword evidence="1" id="KW-0812">Transmembrane</keyword>
<dbReference type="AlphaFoldDB" id="A0AAP0I0F6"/>
<proteinExistence type="predicted"/>
<feature type="transmembrane region" description="Helical" evidence="1">
    <location>
        <begin position="46"/>
        <end position="65"/>
    </location>
</feature>
<keyword evidence="1" id="KW-1133">Transmembrane helix</keyword>
<gene>
    <name evidence="2" type="ORF">Sjap_020439</name>
</gene>